<dbReference type="Gene3D" id="3.50.50.60">
    <property type="entry name" value="FAD/NAD(P)-binding domain"/>
    <property type="match status" value="2"/>
</dbReference>
<dbReference type="EMBL" id="FZNW01000010">
    <property type="protein sequence ID" value="SNR55651.1"/>
    <property type="molecule type" value="Genomic_DNA"/>
</dbReference>
<keyword evidence="3" id="KW-1185">Reference proteome</keyword>
<dbReference type="GO" id="GO:0050661">
    <property type="term" value="F:NADP binding"/>
    <property type="evidence" value="ECO:0007669"/>
    <property type="project" value="InterPro"/>
</dbReference>
<dbReference type="AlphaFoldDB" id="A0A238XAP2"/>
<sequence length="506" mass="57181">MTETSAGHLPEQVRIAIVGSGFSGLGMAIRLKQAGIHDFVVLERRESVGGTWNDNTYPNCGCDVPSHLYSFSFAPKPDWSRTYSNQPEIWRYLADCAEEYGVTDYIRYGVEVRSAAWDGSALRWRVTTDSGTLSAQVVISAMGPLNEPRYPDIDGLDSFQGTMFHSARWNHEHDLRGKRVASVGTGASAIQYVPAIAPDVEQLYVFQRTAPWVVPHTDRPLTEVERRLYRSFPPLQRLARAGVYVGRELMVPGFVKYPKLMRGLEWLALGHMRRQLRDPELRRKATPDYTIGCKRILPSNAWYPALERSNVELVTGGVREIRANSVVGSDGTEYPVDTIVFGTGFHVTDMPAAHQVYGRAGRRLDEMFRGSPRAYLGTTFAGFPNMFMMLGPNTGLGHTSMVYMIESQISYILGALREMNRRDAHTVEVRADVQDGFNRWVDGKMQPTVWQTGCSSWYLDSTGRNATLWPDWTWRYRHRMARFDPSDYEFVVRSPRERAGAIEVAG</sequence>
<evidence type="ECO:0000313" key="3">
    <source>
        <dbReference type="Proteomes" id="UP000198348"/>
    </source>
</evidence>
<reference evidence="2 3" key="1">
    <citation type="submission" date="2017-06" db="EMBL/GenBank/DDBJ databases">
        <authorList>
            <person name="Kim H.J."/>
            <person name="Triplett B.A."/>
        </authorList>
    </citation>
    <scope>NUCLEOTIDE SEQUENCE [LARGE SCALE GENOMIC DNA]</scope>
    <source>
        <strain evidence="2 3">DSM 45207</strain>
    </source>
</reference>
<gene>
    <name evidence="2" type="ORF">SAMN06265360_1104</name>
</gene>
<dbReference type="SUPFAM" id="SSF51905">
    <property type="entry name" value="FAD/NAD(P)-binding domain"/>
    <property type="match status" value="2"/>
</dbReference>
<organism evidence="2 3">
    <name type="scientific">Haloechinothrix alba</name>
    <dbReference type="NCBI Taxonomy" id="664784"/>
    <lineage>
        <taxon>Bacteria</taxon>
        <taxon>Bacillati</taxon>
        <taxon>Actinomycetota</taxon>
        <taxon>Actinomycetes</taxon>
        <taxon>Pseudonocardiales</taxon>
        <taxon>Pseudonocardiaceae</taxon>
        <taxon>Haloechinothrix</taxon>
    </lineage>
</organism>
<dbReference type="OrthoDB" id="5168853at2"/>
<dbReference type="InterPro" id="IPR051209">
    <property type="entry name" value="FAD-bind_Monooxygenase_sf"/>
</dbReference>
<accession>A0A238XAP2</accession>
<dbReference type="RefSeq" id="WP_089301453.1">
    <property type="nucleotide sequence ID" value="NZ_FZNW01000010.1"/>
</dbReference>
<proteinExistence type="predicted"/>
<evidence type="ECO:0000313" key="2">
    <source>
        <dbReference type="EMBL" id="SNR55651.1"/>
    </source>
</evidence>
<keyword evidence="1" id="KW-0560">Oxidoreductase</keyword>
<dbReference type="Pfam" id="PF13738">
    <property type="entry name" value="Pyr_redox_3"/>
    <property type="match status" value="1"/>
</dbReference>
<dbReference type="InterPro" id="IPR036188">
    <property type="entry name" value="FAD/NAD-bd_sf"/>
</dbReference>
<dbReference type="Proteomes" id="UP000198348">
    <property type="component" value="Unassembled WGS sequence"/>
</dbReference>
<evidence type="ECO:0000256" key="1">
    <source>
        <dbReference type="ARBA" id="ARBA00023002"/>
    </source>
</evidence>
<name>A0A238XAP2_9PSEU</name>
<dbReference type="PRINTS" id="PR00370">
    <property type="entry name" value="FMOXYGENASE"/>
</dbReference>
<dbReference type="GO" id="GO:0050660">
    <property type="term" value="F:flavin adenine dinucleotide binding"/>
    <property type="evidence" value="ECO:0007669"/>
    <property type="project" value="InterPro"/>
</dbReference>
<dbReference type="PANTHER" id="PTHR42877">
    <property type="entry name" value="L-ORNITHINE N(5)-MONOOXYGENASE-RELATED"/>
    <property type="match status" value="1"/>
</dbReference>
<dbReference type="PANTHER" id="PTHR42877:SF4">
    <property type="entry name" value="FAD_NAD(P)-BINDING DOMAIN-CONTAINING PROTEIN-RELATED"/>
    <property type="match status" value="1"/>
</dbReference>
<dbReference type="InterPro" id="IPR000960">
    <property type="entry name" value="Flavin_mOase"/>
</dbReference>
<protein>
    <submittedName>
        <fullName evidence="2">Predicted flavoprotein CzcO associated with the cation diffusion facilitator CzcD</fullName>
    </submittedName>
</protein>
<dbReference type="GO" id="GO:0016491">
    <property type="term" value="F:oxidoreductase activity"/>
    <property type="evidence" value="ECO:0007669"/>
    <property type="project" value="UniProtKB-KW"/>
</dbReference>